<dbReference type="AlphaFoldDB" id="F2DN10"/>
<feature type="compositionally biased region" description="Polar residues" evidence="1">
    <location>
        <begin position="34"/>
        <end position="50"/>
    </location>
</feature>
<feature type="region of interest" description="Disordered" evidence="1">
    <location>
        <begin position="25"/>
        <end position="81"/>
    </location>
</feature>
<dbReference type="EMBL" id="AK365278">
    <property type="protein sequence ID" value="BAJ96481.1"/>
    <property type="molecule type" value="mRNA"/>
</dbReference>
<sequence>MHASIQLQAGVWACGYTVTVVTFSPSGSADRRSTSGPVYSSNDRTESGSTRLPAAPARSTQETRWPEPRSRARSLNQHQAPWPAPCTRTRCSLPLVASPPASISSITCTTTIVCAPAYLSGGICDCVPVSDELLKTYIGEARQF</sequence>
<name>F2DN10_HORVV</name>
<organism evidence="2">
    <name type="scientific">Hordeum vulgare subsp. vulgare</name>
    <name type="common">Domesticated barley</name>
    <dbReference type="NCBI Taxonomy" id="112509"/>
    <lineage>
        <taxon>Eukaryota</taxon>
        <taxon>Viridiplantae</taxon>
        <taxon>Streptophyta</taxon>
        <taxon>Embryophyta</taxon>
        <taxon>Tracheophyta</taxon>
        <taxon>Spermatophyta</taxon>
        <taxon>Magnoliopsida</taxon>
        <taxon>Liliopsida</taxon>
        <taxon>Poales</taxon>
        <taxon>Poaceae</taxon>
        <taxon>BOP clade</taxon>
        <taxon>Pooideae</taxon>
        <taxon>Triticodae</taxon>
        <taxon>Triticeae</taxon>
        <taxon>Hordeinae</taxon>
        <taxon>Hordeum</taxon>
    </lineage>
</organism>
<accession>F2DN10</accession>
<evidence type="ECO:0000256" key="1">
    <source>
        <dbReference type="SAM" id="MobiDB-lite"/>
    </source>
</evidence>
<reference evidence="2" key="1">
    <citation type="journal article" date="2011" name="Plant Physiol.">
        <title>Comprehensive sequence analysis of 24,783 barley full-length cDNAs derived from 12 clone libraries.</title>
        <authorList>
            <person name="Matsumoto T."/>
            <person name="Tanaka T."/>
            <person name="Sakai H."/>
            <person name="Amano N."/>
            <person name="Kanamori H."/>
            <person name="Kurita K."/>
            <person name="Kikuta A."/>
            <person name="Kamiya K."/>
            <person name="Yamamoto M."/>
            <person name="Ikawa H."/>
            <person name="Fujii N."/>
            <person name="Hori K."/>
            <person name="Itoh T."/>
            <person name="Sato K."/>
        </authorList>
    </citation>
    <scope>NUCLEOTIDE SEQUENCE</scope>
    <source>
        <tissue evidence="2">Shoot and root</tissue>
    </source>
</reference>
<proteinExistence type="evidence at transcript level"/>
<evidence type="ECO:0000313" key="2">
    <source>
        <dbReference type="EMBL" id="BAJ96481.1"/>
    </source>
</evidence>
<protein>
    <submittedName>
        <fullName evidence="2">Predicted protein</fullName>
    </submittedName>
</protein>